<dbReference type="RefSeq" id="WP_256311234.1">
    <property type="nucleotide sequence ID" value="NZ_JANGAC010000005.1"/>
</dbReference>
<name>A0ABT1S9P4_9FIRM</name>
<proteinExistence type="inferred from homology"/>
<dbReference type="EMBL" id="JANGAC010000005">
    <property type="protein sequence ID" value="MCQ4923202.1"/>
    <property type="molecule type" value="Genomic_DNA"/>
</dbReference>
<gene>
    <name evidence="3" type="ORF">NE686_08915</name>
</gene>
<organism evidence="3 4">
    <name type="scientific">Tissierella carlieri</name>
    <dbReference type="NCBI Taxonomy" id="689904"/>
    <lineage>
        <taxon>Bacteria</taxon>
        <taxon>Bacillati</taxon>
        <taxon>Bacillota</taxon>
        <taxon>Tissierellia</taxon>
        <taxon>Tissierellales</taxon>
        <taxon>Tissierellaceae</taxon>
        <taxon>Tissierella</taxon>
    </lineage>
</organism>
<evidence type="ECO:0000259" key="2">
    <source>
        <dbReference type="Pfam" id="PF00156"/>
    </source>
</evidence>
<dbReference type="InterPro" id="IPR051910">
    <property type="entry name" value="ComF/GntX_DNA_util-trans"/>
</dbReference>
<dbReference type="CDD" id="cd06223">
    <property type="entry name" value="PRTases_typeI"/>
    <property type="match status" value="1"/>
</dbReference>
<reference evidence="3 4" key="1">
    <citation type="submission" date="2022-06" db="EMBL/GenBank/DDBJ databases">
        <title>Isolation of gut microbiota from human fecal samples.</title>
        <authorList>
            <person name="Pamer E.G."/>
            <person name="Barat B."/>
            <person name="Waligurski E."/>
            <person name="Medina S."/>
            <person name="Paddock L."/>
            <person name="Mostad J."/>
        </authorList>
    </citation>
    <scope>NUCLEOTIDE SEQUENCE [LARGE SCALE GENOMIC DNA]</scope>
    <source>
        <strain evidence="3 4">DFI.7.95</strain>
    </source>
</reference>
<evidence type="ECO:0000313" key="4">
    <source>
        <dbReference type="Proteomes" id="UP001524478"/>
    </source>
</evidence>
<sequence>MLQTLNSLLFPTKHICLFCKEKNGSIKGYICKECYENLEVLNREVKIDSIYINRIYYSLSYNRFIREMMKNYKYNGKNYLYKPFGEIMLKTIENKKIAEDIDIIIYVPTHKRKEALRGYNQAELLAVYISKNLEKPLLRQNLIKTKWTKEQSHSNKIDRIINLKGSFQIKDPSEIEGKRILLVDDIITTGVTMDECSRVLINNGAKEVIGIALTSSKNN</sequence>
<dbReference type="PANTHER" id="PTHR47505:SF1">
    <property type="entry name" value="DNA UTILIZATION PROTEIN YHGH"/>
    <property type="match status" value="1"/>
</dbReference>
<comment type="similarity">
    <text evidence="1">Belongs to the ComF/GntX family.</text>
</comment>
<comment type="caution">
    <text evidence="3">The sequence shown here is derived from an EMBL/GenBank/DDBJ whole genome shotgun (WGS) entry which is preliminary data.</text>
</comment>
<accession>A0ABT1S9P4</accession>
<dbReference type="Gene3D" id="3.40.50.2020">
    <property type="match status" value="1"/>
</dbReference>
<dbReference type="Proteomes" id="UP001524478">
    <property type="component" value="Unassembled WGS sequence"/>
</dbReference>
<evidence type="ECO:0000256" key="1">
    <source>
        <dbReference type="ARBA" id="ARBA00008007"/>
    </source>
</evidence>
<dbReference type="Pfam" id="PF00156">
    <property type="entry name" value="Pribosyltran"/>
    <property type="match status" value="1"/>
</dbReference>
<dbReference type="InterPro" id="IPR029057">
    <property type="entry name" value="PRTase-like"/>
</dbReference>
<feature type="domain" description="Phosphoribosyltransferase" evidence="2">
    <location>
        <begin position="146"/>
        <end position="212"/>
    </location>
</feature>
<evidence type="ECO:0000313" key="3">
    <source>
        <dbReference type="EMBL" id="MCQ4923202.1"/>
    </source>
</evidence>
<dbReference type="InterPro" id="IPR000836">
    <property type="entry name" value="PRTase_dom"/>
</dbReference>
<keyword evidence="4" id="KW-1185">Reference proteome</keyword>
<dbReference type="PANTHER" id="PTHR47505">
    <property type="entry name" value="DNA UTILIZATION PROTEIN YHGH"/>
    <property type="match status" value="1"/>
</dbReference>
<dbReference type="SUPFAM" id="SSF53271">
    <property type="entry name" value="PRTase-like"/>
    <property type="match status" value="1"/>
</dbReference>
<protein>
    <submittedName>
        <fullName evidence="3">ComF family protein</fullName>
    </submittedName>
</protein>